<proteinExistence type="predicted"/>
<accession>A0AAE0HRY3</accession>
<dbReference type="EMBL" id="JAUEDM010000019">
    <property type="protein sequence ID" value="KAK3311803.1"/>
    <property type="molecule type" value="Genomic_DNA"/>
</dbReference>
<gene>
    <name evidence="1" type="ORF">B0H66DRAFT_104732</name>
</gene>
<protein>
    <submittedName>
        <fullName evidence="1">Uncharacterized protein</fullName>
    </submittedName>
</protein>
<comment type="caution">
    <text evidence="1">The sequence shown here is derived from an EMBL/GenBank/DDBJ whole genome shotgun (WGS) entry which is preliminary data.</text>
</comment>
<reference evidence="1" key="1">
    <citation type="journal article" date="2023" name="Mol. Phylogenet. Evol.">
        <title>Genome-scale phylogeny and comparative genomics of the fungal order Sordariales.</title>
        <authorList>
            <person name="Hensen N."/>
            <person name="Bonometti L."/>
            <person name="Westerberg I."/>
            <person name="Brannstrom I.O."/>
            <person name="Guillou S."/>
            <person name="Cros-Aarteil S."/>
            <person name="Calhoun S."/>
            <person name="Haridas S."/>
            <person name="Kuo A."/>
            <person name="Mondo S."/>
            <person name="Pangilinan J."/>
            <person name="Riley R."/>
            <person name="LaButti K."/>
            <person name="Andreopoulos B."/>
            <person name="Lipzen A."/>
            <person name="Chen C."/>
            <person name="Yan M."/>
            <person name="Daum C."/>
            <person name="Ng V."/>
            <person name="Clum A."/>
            <person name="Steindorff A."/>
            <person name="Ohm R.A."/>
            <person name="Martin F."/>
            <person name="Silar P."/>
            <person name="Natvig D.O."/>
            <person name="Lalanne C."/>
            <person name="Gautier V."/>
            <person name="Ament-Velasquez S.L."/>
            <person name="Kruys A."/>
            <person name="Hutchinson M.I."/>
            <person name="Powell A.J."/>
            <person name="Barry K."/>
            <person name="Miller A.N."/>
            <person name="Grigoriev I.V."/>
            <person name="Debuchy R."/>
            <person name="Gladieux P."/>
            <person name="Hiltunen Thoren M."/>
            <person name="Johannesson H."/>
        </authorList>
    </citation>
    <scope>NUCLEOTIDE SEQUENCE</scope>
    <source>
        <strain evidence="1">CBS 118394</strain>
    </source>
</reference>
<dbReference type="Proteomes" id="UP001283341">
    <property type="component" value="Unassembled WGS sequence"/>
</dbReference>
<sequence length="201" mass="21762">MSSGSTTMPFFLVAVDPAGLVVLREVSKACPSMFAGCWHRPTRRCWCPRDQASTSPLSSRLKGHHVDHTNRRRCIARGRVSSPGEAAPLCWAGGQLCTSPSHFRWADLRGTLGGSLSYQGCRSVVVLLKSTWALGLVDHVFKHAAFGLVAGGVHCFWSSCGASQSRYQTMSLNFLSSPHTGHVLLAEEDGECFWSRIAIGG</sequence>
<name>A0AAE0HRY3_9PEZI</name>
<reference evidence="1" key="2">
    <citation type="submission" date="2023-06" db="EMBL/GenBank/DDBJ databases">
        <authorList>
            <consortium name="Lawrence Berkeley National Laboratory"/>
            <person name="Haridas S."/>
            <person name="Hensen N."/>
            <person name="Bonometti L."/>
            <person name="Westerberg I."/>
            <person name="Brannstrom I.O."/>
            <person name="Guillou S."/>
            <person name="Cros-Aarteil S."/>
            <person name="Calhoun S."/>
            <person name="Kuo A."/>
            <person name="Mondo S."/>
            <person name="Pangilinan J."/>
            <person name="Riley R."/>
            <person name="Labutti K."/>
            <person name="Andreopoulos B."/>
            <person name="Lipzen A."/>
            <person name="Chen C."/>
            <person name="Yanf M."/>
            <person name="Daum C."/>
            <person name="Ng V."/>
            <person name="Clum A."/>
            <person name="Steindorff A."/>
            <person name="Ohm R."/>
            <person name="Martin F."/>
            <person name="Silar P."/>
            <person name="Natvig D."/>
            <person name="Lalanne C."/>
            <person name="Gautier V."/>
            <person name="Ament-Velasquez S.L."/>
            <person name="Kruys A."/>
            <person name="Hutchinson M.I."/>
            <person name="Powell A.J."/>
            <person name="Barry K."/>
            <person name="Miller A.N."/>
            <person name="Grigoriev I.V."/>
            <person name="Debuchy R."/>
            <person name="Gladieux P."/>
            <person name="Thoren M.H."/>
            <person name="Johannesson H."/>
        </authorList>
    </citation>
    <scope>NUCLEOTIDE SEQUENCE</scope>
    <source>
        <strain evidence="1">CBS 118394</strain>
    </source>
</reference>
<dbReference type="AlphaFoldDB" id="A0AAE0HRY3"/>
<keyword evidence="2" id="KW-1185">Reference proteome</keyword>
<evidence type="ECO:0000313" key="2">
    <source>
        <dbReference type="Proteomes" id="UP001283341"/>
    </source>
</evidence>
<organism evidence="1 2">
    <name type="scientific">Apodospora peruviana</name>
    <dbReference type="NCBI Taxonomy" id="516989"/>
    <lineage>
        <taxon>Eukaryota</taxon>
        <taxon>Fungi</taxon>
        <taxon>Dikarya</taxon>
        <taxon>Ascomycota</taxon>
        <taxon>Pezizomycotina</taxon>
        <taxon>Sordariomycetes</taxon>
        <taxon>Sordariomycetidae</taxon>
        <taxon>Sordariales</taxon>
        <taxon>Lasiosphaeriaceae</taxon>
        <taxon>Apodospora</taxon>
    </lineage>
</organism>
<evidence type="ECO:0000313" key="1">
    <source>
        <dbReference type="EMBL" id="KAK3311803.1"/>
    </source>
</evidence>